<accession>W5YJT4</accession>
<evidence type="ECO:0000259" key="1">
    <source>
        <dbReference type="Pfam" id="PF13643"/>
    </source>
</evidence>
<dbReference type="KEGG" id="msx:AU14_15390"/>
<dbReference type="Proteomes" id="UP000061489">
    <property type="component" value="Chromosome"/>
</dbReference>
<dbReference type="AlphaFoldDB" id="W5YJT4"/>
<evidence type="ECO:0000313" key="2">
    <source>
        <dbReference type="EMBL" id="AHI29462.1"/>
    </source>
</evidence>
<dbReference type="HOGENOM" id="CLU_102522_0_0_6"/>
<proteinExistence type="predicted"/>
<name>W5YJT4_9GAMM</name>
<feature type="domain" description="DUF4145" evidence="1">
    <location>
        <begin position="131"/>
        <end position="218"/>
    </location>
</feature>
<keyword evidence="3" id="KW-1185">Reference proteome</keyword>
<gene>
    <name evidence="2" type="ORF">AU14_15390</name>
</gene>
<organism evidence="2 3">
    <name type="scientific">Marinobacter similis</name>
    <dbReference type="NCBI Taxonomy" id="1420916"/>
    <lineage>
        <taxon>Bacteria</taxon>
        <taxon>Pseudomonadati</taxon>
        <taxon>Pseudomonadota</taxon>
        <taxon>Gammaproteobacteria</taxon>
        <taxon>Pseudomonadales</taxon>
        <taxon>Marinobacteraceae</taxon>
        <taxon>Marinobacter</taxon>
    </lineage>
</organism>
<dbReference type="EMBL" id="CP007151">
    <property type="protein sequence ID" value="AHI29462.1"/>
    <property type="molecule type" value="Genomic_DNA"/>
</dbReference>
<sequence>MGFVVTFWFWLFFGRQRRDWNWNYTNACYTNAFVEYAVRDNKENRVAGYAWDKIQNIESKQYVCGHCGHKVAQDRGFFGQAKTGHMCFIYPCPSCTKPTFFASNGKQTPAVRMGREVNGIDNEAVSELYREARDSTSVSAFTGTILICRKILMNIAVQHGAEPGKRFVSYIDYLEGQGFVPPNGKQWVDEIRKKGNEATHEVPAPSQVDADQILNFVEMLLRFTYEFPAMVQGSNP</sequence>
<dbReference type="InterPro" id="IPR025285">
    <property type="entry name" value="DUF4145"/>
</dbReference>
<evidence type="ECO:0000313" key="3">
    <source>
        <dbReference type="Proteomes" id="UP000061489"/>
    </source>
</evidence>
<dbReference type="Pfam" id="PF13643">
    <property type="entry name" value="DUF4145"/>
    <property type="match status" value="1"/>
</dbReference>
<dbReference type="STRING" id="1420916.AU14_15390"/>
<reference evidence="2 3" key="1">
    <citation type="journal article" date="2014" name="Genome Announc.">
        <title>Draft Genome Sequences of Marinobacter similis A3d10T and Marinobacter salarius R9SW1T.</title>
        <authorList>
            <person name="Ivanova E.P."/>
            <person name="Ng H.J."/>
            <person name="Webb H.K."/>
            <person name="Feng G."/>
            <person name="Oshima K."/>
            <person name="Hattori M."/>
            <person name="Ohkuma M."/>
            <person name="Sergeev A.F."/>
            <person name="Mikhailov V.V."/>
            <person name="Crawford R.J."/>
            <person name="Sawabe T."/>
        </authorList>
    </citation>
    <scope>NUCLEOTIDE SEQUENCE [LARGE SCALE GENOMIC DNA]</scope>
    <source>
        <strain evidence="2 3">A3d10</strain>
    </source>
</reference>
<protein>
    <recommendedName>
        <fullName evidence="1">DUF4145 domain-containing protein</fullName>
    </recommendedName>
</protein>